<name>A0ABP9QNP7_9PSEU</name>
<dbReference type="Gene3D" id="1.10.287.1350">
    <property type="match status" value="1"/>
</dbReference>
<dbReference type="PANTHER" id="PTHR43712:SF2">
    <property type="entry name" value="O-METHYLTRANSFERASE CICE"/>
    <property type="match status" value="1"/>
</dbReference>
<feature type="domain" description="O-methyltransferase C-terminal" evidence="4">
    <location>
        <begin position="93"/>
        <end position="309"/>
    </location>
</feature>
<reference evidence="7" key="1">
    <citation type="journal article" date="2019" name="Int. J. Syst. Evol. Microbiol.">
        <title>The Global Catalogue of Microorganisms (GCM) 10K type strain sequencing project: providing services to taxonomists for standard genome sequencing and annotation.</title>
        <authorList>
            <consortium name="The Broad Institute Genomics Platform"/>
            <consortium name="The Broad Institute Genome Sequencing Center for Infectious Disease"/>
            <person name="Wu L."/>
            <person name="Ma J."/>
        </authorList>
    </citation>
    <scope>NUCLEOTIDE SEQUENCE [LARGE SCALE GENOMIC DNA]</scope>
    <source>
        <strain evidence="7">JCM 18303</strain>
    </source>
</reference>
<dbReference type="Gene3D" id="3.40.50.150">
    <property type="entry name" value="Vaccinia Virus protein VP39"/>
    <property type="match status" value="1"/>
</dbReference>
<dbReference type="InterPro" id="IPR012967">
    <property type="entry name" value="COMT_dimerisation"/>
</dbReference>
<dbReference type="InterPro" id="IPR016461">
    <property type="entry name" value="COMT-like"/>
</dbReference>
<gene>
    <name evidence="6" type="ORF">GCM10023321_53270</name>
</gene>
<dbReference type="GO" id="GO:0032259">
    <property type="term" value="P:methylation"/>
    <property type="evidence" value="ECO:0007669"/>
    <property type="project" value="UniProtKB-KW"/>
</dbReference>
<comment type="caution">
    <text evidence="6">The sequence shown here is derived from an EMBL/GenBank/DDBJ whole genome shotgun (WGS) entry which is preliminary data.</text>
</comment>
<proteinExistence type="predicted"/>
<evidence type="ECO:0000313" key="6">
    <source>
        <dbReference type="EMBL" id="GAA5164593.1"/>
    </source>
</evidence>
<accession>A0ABP9QNP7</accession>
<dbReference type="InterPro" id="IPR036390">
    <property type="entry name" value="WH_DNA-bd_sf"/>
</dbReference>
<dbReference type="SUPFAM" id="SSF53335">
    <property type="entry name" value="S-adenosyl-L-methionine-dependent methyltransferases"/>
    <property type="match status" value="1"/>
</dbReference>
<organism evidence="6 7">
    <name type="scientific">Pseudonocardia eucalypti</name>
    <dbReference type="NCBI Taxonomy" id="648755"/>
    <lineage>
        <taxon>Bacteria</taxon>
        <taxon>Bacillati</taxon>
        <taxon>Actinomycetota</taxon>
        <taxon>Actinomycetes</taxon>
        <taxon>Pseudonocardiales</taxon>
        <taxon>Pseudonocardiaceae</taxon>
        <taxon>Pseudonocardia</taxon>
    </lineage>
</organism>
<dbReference type="GO" id="GO:0008168">
    <property type="term" value="F:methyltransferase activity"/>
    <property type="evidence" value="ECO:0007669"/>
    <property type="project" value="UniProtKB-KW"/>
</dbReference>
<dbReference type="InterPro" id="IPR001077">
    <property type="entry name" value="COMT_C"/>
</dbReference>
<evidence type="ECO:0000256" key="1">
    <source>
        <dbReference type="ARBA" id="ARBA00022603"/>
    </source>
</evidence>
<dbReference type="Pfam" id="PF08100">
    <property type="entry name" value="Dimerisation"/>
    <property type="match status" value="1"/>
</dbReference>
<dbReference type="CDD" id="cd02440">
    <property type="entry name" value="AdoMet_MTases"/>
    <property type="match status" value="1"/>
</dbReference>
<sequence length="344" mass="37416">MPAFLIKAALRLDIPDRLGDSAMTGAELAAATQTHRPSLTRTLRALAAIDVLSEVEPDRFRLTPRGQLLRPGVPGSLWRHAQIMLDQTMWRAWPELEHSVRTGKRAFDEVVGTDYFSHTGYDEDPANRSGLWDLIHQIMIEDTRSAAEAVLRSYDFARFSTVVDVAGGSGTLVAAVLAAHPAQRGIVFDRPEGIENTPGALARAGVADRCEVRTGDFLVDVPEGGDLYLIKSAIFNLHEDGDVRTLLRNVRRVVPDHGRLLVIEEILPARVGAPTPAATYLDDVNTMVNLGGRLRTEDEHRALLADAGFTTVAITALPEGRHVYHSVLEAAPRAAASTASTMPT</sequence>
<keyword evidence="3" id="KW-0949">S-adenosyl-L-methionine</keyword>
<keyword evidence="7" id="KW-1185">Reference proteome</keyword>
<dbReference type="Proteomes" id="UP001428817">
    <property type="component" value="Unassembled WGS sequence"/>
</dbReference>
<feature type="domain" description="O-methyltransferase dimerisation" evidence="5">
    <location>
        <begin position="6"/>
        <end position="69"/>
    </location>
</feature>
<dbReference type="InterPro" id="IPR029063">
    <property type="entry name" value="SAM-dependent_MTases_sf"/>
</dbReference>
<keyword evidence="1 6" id="KW-0489">Methyltransferase</keyword>
<dbReference type="Pfam" id="PF00891">
    <property type="entry name" value="Methyltransf_2"/>
    <property type="match status" value="1"/>
</dbReference>
<dbReference type="PIRSF" id="PIRSF005739">
    <property type="entry name" value="O-mtase"/>
    <property type="match status" value="1"/>
</dbReference>
<dbReference type="Gene3D" id="1.10.10.10">
    <property type="entry name" value="Winged helix-like DNA-binding domain superfamily/Winged helix DNA-binding domain"/>
    <property type="match status" value="1"/>
</dbReference>
<evidence type="ECO:0000256" key="2">
    <source>
        <dbReference type="ARBA" id="ARBA00022679"/>
    </source>
</evidence>
<dbReference type="SUPFAM" id="SSF46785">
    <property type="entry name" value="Winged helix' DNA-binding domain"/>
    <property type="match status" value="1"/>
</dbReference>
<keyword evidence="2" id="KW-0808">Transferase</keyword>
<evidence type="ECO:0000259" key="4">
    <source>
        <dbReference type="Pfam" id="PF00891"/>
    </source>
</evidence>
<dbReference type="PANTHER" id="PTHR43712">
    <property type="entry name" value="PUTATIVE (AFU_ORTHOLOGUE AFUA_4G14580)-RELATED"/>
    <property type="match status" value="1"/>
</dbReference>
<evidence type="ECO:0000259" key="5">
    <source>
        <dbReference type="Pfam" id="PF08100"/>
    </source>
</evidence>
<dbReference type="PROSITE" id="PS51683">
    <property type="entry name" value="SAM_OMT_II"/>
    <property type="match status" value="1"/>
</dbReference>
<dbReference type="EMBL" id="BAABJP010000030">
    <property type="protein sequence ID" value="GAA5164593.1"/>
    <property type="molecule type" value="Genomic_DNA"/>
</dbReference>
<dbReference type="InterPro" id="IPR036388">
    <property type="entry name" value="WH-like_DNA-bd_sf"/>
</dbReference>
<protein>
    <submittedName>
        <fullName evidence="6">Methyltransferase</fullName>
    </submittedName>
</protein>
<evidence type="ECO:0000313" key="7">
    <source>
        <dbReference type="Proteomes" id="UP001428817"/>
    </source>
</evidence>
<evidence type="ECO:0000256" key="3">
    <source>
        <dbReference type="ARBA" id="ARBA00022691"/>
    </source>
</evidence>